<dbReference type="RefSeq" id="WP_085010772.1">
    <property type="nucleotide sequence ID" value="NZ_NAAD01000012.1"/>
</dbReference>
<feature type="domain" description="MOSC" evidence="1">
    <location>
        <begin position="18"/>
        <end position="142"/>
    </location>
</feature>
<dbReference type="SUPFAM" id="SSF50800">
    <property type="entry name" value="PK beta-barrel domain-like"/>
    <property type="match status" value="1"/>
</dbReference>
<evidence type="ECO:0000313" key="2">
    <source>
        <dbReference type="EMBL" id="ORJ59342.1"/>
    </source>
</evidence>
<dbReference type="PANTHER" id="PTHR36930">
    <property type="entry name" value="METAL-SULFUR CLUSTER BIOSYNTHESIS PROTEINS YUAD-RELATED"/>
    <property type="match status" value="1"/>
</dbReference>
<dbReference type="InterPro" id="IPR052716">
    <property type="entry name" value="MOSC_domain"/>
</dbReference>
<protein>
    <submittedName>
        <fullName evidence="2">MOSC domain-containing protein</fullName>
    </submittedName>
</protein>
<organism evidence="2 3">
    <name type="scientific">Geothermobacter hydrogeniphilus</name>
    <dbReference type="NCBI Taxonomy" id="1969733"/>
    <lineage>
        <taxon>Bacteria</taxon>
        <taxon>Pseudomonadati</taxon>
        <taxon>Thermodesulfobacteriota</taxon>
        <taxon>Desulfuromonadia</taxon>
        <taxon>Desulfuromonadales</taxon>
        <taxon>Geothermobacteraceae</taxon>
        <taxon>Geothermobacter</taxon>
    </lineage>
</organism>
<comment type="caution">
    <text evidence="2">The sequence shown here is derived from an EMBL/GenBank/DDBJ whole genome shotgun (WGS) entry which is preliminary data.</text>
</comment>
<dbReference type="PROSITE" id="PS51340">
    <property type="entry name" value="MOSC"/>
    <property type="match status" value="1"/>
</dbReference>
<accession>A0A1X0Y2Q8</accession>
<dbReference type="GO" id="GO:0030170">
    <property type="term" value="F:pyridoxal phosphate binding"/>
    <property type="evidence" value="ECO:0007669"/>
    <property type="project" value="InterPro"/>
</dbReference>
<sequence length="144" mass="15688">MATLVATCISSNKGERKTPVDQVELRPEHGIVGDAHAGDWHRQVSLLARESIAKMQALGLDVDKGDFAENLTTEGIDLVNLPVGTRLQIGETLLEVTQIGKECHNRCAIYYQAGDCVMPKEGIFARVIEGGVVKPGDEIIRIEH</sequence>
<reference evidence="2 3" key="1">
    <citation type="submission" date="2017-03" db="EMBL/GenBank/DDBJ databases">
        <title>Genome sequence of Geothermobacter sp. EPR-M, Deep-Sea Iron Reducer.</title>
        <authorList>
            <person name="Tully B."/>
            <person name="Savalia P."/>
            <person name="Abuyen K."/>
            <person name="Baughan C."/>
            <person name="Romero E."/>
            <person name="Ronkowski C."/>
            <person name="Torres B."/>
            <person name="Tremblay J."/>
            <person name="Trujillo A."/>
            <person name="Tyler M."/>
            <person name="Perez-Rodriguez I."/>
            <person name="Amend J."/>
        </authorList>
    </citation>
    <scope>NUCLEOTIDE SEQUENCE [LARGE SCALE GENOMIC DNA]</scope>
    <source>
        <strain evidence="2 3">EPR-M</strain>
    </source>
</reference>
<dbReference type="GO" id="GO:0030151">
    <property type="term" value="F:molybdenum ion binding"/>
    <property type="evidence" value="ECO:0007669"/>
    <property type="project" value="InterPro"/>
</dbReference>
<gene>
    <name evidence="2" type="ORF">B5V00_10640</name>
</gene>
<dbReference type="OrthoDB" id="9784492at2"/>
<evidence type="ECO:0000313" key="3">
    <source>
        <dbReference type="Proteomes" id="UP000193136"/>
    </source>
</evidence>
<dbReference type="Pfam" id="PF03473">
    <property type="entry name" value="MOSC"/>
    <property type="match status" value="1"/>
</dbReference>
<dbReference type="InterPro" id="IPR011037">
    <property type="entry name" value="Pyrv_Knase-like_insert_dom_sf"/>
</dbReference>
<name>A0A1X0Y2Q8_9BACT</name>
<dbReference type="InterPro" id="IPR005302">
    <property type="entry name" value="MoCF_Sase_C"/>
</dbReference>
<keyword evidence="3" id="KW-1185">Reference proteome</keyword>
<evidence type="ECO:0000259" key="1">
    <source>
        <dbReference type="PROSITE" id="PS51340"/>
    </source>
</evidence>
<dbReference type="EMBL" id="NAAD01000012">
    <property type="protein sequence ID" value="ORJ59342.1"/>
    <property type="molecule type" value="Genomic_DNA"/>
</dbReference>
<proteinExistence type="predicted"/>
<dbReference type="STRING" id="1969733.B5V00_10640"/>
<dbReference type="GO" id="GO:0003824">
    <property type="term" value="F:catalytic activity"/>
    <property type="evidence" value="ECO:0007669"/>
    <property type="project" value="InterPro"/>
</dbReference>
<dbReference type="Gene3D" id="2.40.33.20">
    <property type="entry name" value="PK beta-barrel domain-like"/>
    <property type="match status" value="1"/>
</dbReference>
<dbReference type="PANTHER" id="PTHR36930:SF1">
    <property type="entry name" value="MOSC DOMAIN-CONTAINING PROTEIN"/>
    <property type="match status" value="1"/>
</dbReference>
<dbReference type="AlphaFoldDB" id="A0A1X0Y2Q8"/>
<dbReference type="Proteomes" id="UP000193136">
    <property type="component" value="Unassembled WGS sequence"/>
</dbReference>